<organism evidence="2 3">
    <name type="scientific">Candidatus Woykebacteria bacterium RBG_13_40_7b</name>
    <dbReference type="NCBI Taxonomy" id="1802594"/>
    <lineage>
        <taxon>Bacteria</taxon>
        <taxon>Candidatus Woykeibacteriota</taxon>
    </lineage>
</organism>
<dbReference type="EMBL" id="MHCQ01000018">
    <property type="protein sequence ID" value="OGY24641.1"/>
    <property type="molecule type" value="Genomic_DNA"/>
</dbReference>
<accession>A0A1G1WAJ1</accession>
<reference evidence="2 3" key="1">
    <citation type="journal article" date="2016" name="Nat. Commun.">
        <title>Thousands of microbial genomes shed light on interconnected biogeochemical processes in an aquifer system.</title>
        <authorList>
            <person name="Anantharaman K."/>
            <person name="Brown C.T."/>
            <person name="Hug L.A."/>
            <person name="Sharon I."/>
            <person name="Castelle C.J."/>
            <person name="Probst A.J."/>
            <person name="Thomas B.C."/>
            <person name="Singh A."/>
            <person name="Wilkins M.J."/>
            <person name="Karaoz U."/>
            <person name="Brodie E.L."/>
            <person name="Williams K.H."/>
            <person name="Hubbard S.S."/>
            <person name="Banfield J.F."/>
        </authorList>
    </citation>
    <scope>NUCLEOTIDE SEQUENCE [LARGE SCALE GENOMIC DNA]</scope>
</reference>
<name>A0A1G1WAJ1_9BACT</name>
<sequence>MPEENKVTNEPKKTSGGKSGLIIAGIVLLALAIIFGLYFGLAYILRKANEGTEPTATTTTTTSGKLSDQNLVGTWESECLVPDPNSKWAEKHSIAINKDGTATHTRLSWDLNDCTTLDSSGKIVTQYKLTTPSAGKINFTVTGYENSMMDAAQAAQMKGATIYDIYQVTGNTLKFGHGFRGDQEAYGDKSGSSENDRFDTLNDFIAYKKQ</sequence>
<gene>
    <name evidence="2" type="ORF">A2Y57_00780</name>
</gene>
<dbReference type="Proteomes" id="UP000177103">
    <property type="component" value="Unassembled WGS sequence"/>
</dbReference>
<comment type="caution">
    <text evidence="2">The sequence shown here is derived from an EMBL/GenBank/DDBJ whole genome shotgun (WGS) entry which is preliminary data.</text>
</comment>
<keyword evidence="1" id="KW-0472">Membrane</keyword>
<evidence type="ECO:0000313" key="3">
    <source>
        <dbReference type="Proteomes" id="UP000177103"/>
    </source>
</evidence>
<feature type="transmembrane region" description="Helical" evidence="1">
    <location>
        <begin position="20"/>
        <end position="45"/>
    </location>
</feature>
<evidence type="ECO:0000313" key="2">
    <source>
        <dbReference type="EMBL" id="OGY24641.1"/>
    </source>
</evidence>
<dbReference type="AlphaFoldDB" id="A0A1G1WAJ1"/>
<proteinExistence type="predicted"/>
<protein>
    <submittedName>
        <fullName evidence="2">Uncharacterized protein</fullName>
    </submittedName>
</protein>
<keyword evidence="1" id="KW-1133">Transmembrane helix</keyword>
<keyword evidence="1" id="KW-0812">Transmembrane</keyword>
<evidence type="ECO:0000256" key="1">
    <source>
        <dbReference type="SAM" id="Phobius"/>
    </source>
</evidence>